<reference evidence="1" key="2">
    <citation type="journal article" date="2015" name="Fish Shellfish Immunol.">
        <title>Early steps in the European eel (Anguilla anguilla)-Vibrio vulnificus interaction in the gills: Role of the RtxA13 toxin.</title>
        <authorList>
            <person name="Callol A."/>
            <person name="Pajuelo D."/>
            <person name="Ebbesson L."/>
            <person name="Teles M."/>
            <person name="MacKenzie S."/>
            <person name="Amaro C."/>
        </authorList>
    </citation>
    <scope>NUCLEOTIDE SEQUENCE</scope>
</reference>
<organism evidence="1">
    <name type="scientific">Anguilla anguilla</name>
    <name type="common">European freshwater eel</name>
    <name type="synonym">Muraena anguilla</name>
    <dbReference type="NCBI Taxonomy" id="7936"/>
    <lineage>
        <taxon>Eukaryota</taxon>
        <taxon>Metazoa</taxon>
        <taxon>Chordata</taxon>
        <taxon>Craniata</taxon>
        <taxon>Vertebrata</taxon>
        <taxon>Euteleostomi</taxon>
        <taxon>Actinopterygii</taxon>
        <taxon>Neopterygii</taxon>
        <taxon>Teleostei</taxon>
        <taxon>Anguilliformes</taxon>
        <taxon>Anguillidae</taxon>
        <taxon>Anguilla</taxon>
    </lineage>
</organism>
<dbReference type="EMBL" id="GBXM01070780">
    <property type="protein sequence ID" value="JAH37797.1"/>
    <property type="molecule type" value="Transcribed_RNA"/>
</dbReference>
<proteinExistence type="predicted"/>
<reference evidence="1" key="1">
    <citation type="submission" date="2014-11" db="EMBL/GenBank/DDBJ databases">
        <authorList>
            <person name="Amaro Gonzalez C."/>
        </authorList>
    </citation>
    <scope>NUCLEOTIDE SEQUENCE</scope>
</reference>
<evidence type="ECO:0000313" key="1">
    <source>
        <dbReference type="EMBL" id="JAH37797.1"/>
    </source>
</evidence>
<sequence>MLLAHRCGTAVFQGRVPIALFLR</sequence>
<name>A0A0E9S9B1_ANGAN</name>
<accession>A0A0E9S9B1</accession>
<protein>
    <submittedName>
        <fullName evidence="1">Uncharacterized protein</fullName>
    </submittedName>
</protein>
<dbReference type="AlphaFoldDB" id="A0A0E9S9B1"/>